<dbReference type="GO" id="GO:0016491">
    <property type="term" value="F:oxidoreductase activity"/>
    <property type="evidence" value="ECO:0007669"/>
    <property type="project" value="UniProtKB-KW"/>
</dbReference>
<sequence length="428" mass="47040">MTYQSPISPGYSWYEATVGERPEYPAFKGNENCDVAIIGGGFTGLGAAVHLAKAGLRVILLEAHRFGDGASGRNGGQLNTGQRSHAEDHEKALGFERAKALFDIAEEAKHHLLSFAEDNNIDIEYQKGHMSVAHKKRYVKDYEEHPIAMAERFGYKHLHFMDAAETAERLGSSRYYGGTYDSETGHIHPLKLVVGTARVAAQNGAQLHENSPVTDLRHESGKTIIKTAAGQITADRVLLAVNAYGSEKLEPQTASHIMPIRSFIGATAPLGDADVLRGGESVDDSRFVVRYFRKSKDGRLIFGGREAYTADNPGDISKHIRKQIEEIYPALKDVEITHAWGGSVGITLPREPFVRDVMPGVTAIGGYSGHGVMLSNFTGKLYAEAITGNRDRLRYFRELKVPAFPGGRQFRKPLLTAALTWYAMLDKI</sequence>
<evidence type="ECO:0000313" key="4">
    <source>
        <dbReference type="Proteomes" id="UP000038011"/>
    </source>
</evidence>
<dbReference type="Proteomes" id="UP000038011">
    <property type="component" value="Unassembled WGS sequence"/>
</dbReference>
<dbReference type="Gene3D" id="3.50.50.60">
    <property type="entry name" value="FAD/NAD(P)-binding domain"/>
    <property type="match status" value="1"/>
</dbReference>
<proteinExistence type="predicted"/>
<dbReference type="Gene3D" id="3.30.9.10">
    <property type="entry name" value="D-Amino Acid Oxidase, subunit A, domain 2"/>
    <property type="match status" value="1"/>
</dbReference>
<evidence type="ECO:0000259" key="2">
    <source>
        <dbReference type="Pfam" id="PF01266"/>
    </source>
</evidence>
<dbReference type="GO" id="GO:0005737">
    <property type="term" value="C:cytoplasm"/>
    <property type="evidence" value="ECO:0007669"/>
    <property type="project" value="TreeGrafter"/>
</dbReference>
<dbReference type="STRING" id="1514904.SU32_01810"/>
<dbReference type="PATRIC" id="fig|1514904.3.peg.1560"/>
<dbReference type="Pfam" id="PF01266">
    <property type="entry name" value="DAO"/>
    <property type="match status" value="1"/>
</dbReference>
<keyword evidence="1" id="KW-0560">Oxidoreductase</keyword>
<evidence type="ECO:0000256" key="1">
    <source>
        <dbReference type="ARBA" id="ARBA00023002"/>
    </source>
</evidence>
<dbReference type="SUPFAM" id="SSF51905">
    <property type="entry name" value="FAD/NAD(P)-binding domain"/>
    <property type="match status" value="1"/>
</dbReference>
<reference evidence="3 4" key="1">
    <citation type="submission" date="2015-01" db="EMBL/GenBank/DDBJ databases">
        <title>Ahrensia donghaiensis sp. nov., a novel dimethylsulphoniopropionate-cleavage bacterium isolated from seawater and emended descriptions of the genus Ahrensia and Ahrensia kielensis.</title>
        <authorList>
            <person name="Liu J."/>
        </authorList>
    </citation>
    <scope>NUCLEOTIDE SEQUENCE [LARGE SCALE GENOMIC DNA]</scope>
    <source>
        <strain evidence="3 4">LZD062</strain>
    </source>
</reference>
<dbReference type="AlphaFoldDB" id="A0A0N0E8S5"/>
<dbReference type="EMBL" id="JXMU01000002">
    <property type="protein sequence ID" value="KPB02695.1"/>
    <property type="molecule type" value="Genomic_DNA"/>
</dbReference>
<gene>
    <name evidence="3" type="ORF">SU32_01810</name>
</gene>
<dbReference type="InterPro" id="IPR036188">
    <property type="entry name" value="FAD/NAD-bd_sf"/>
</dbReference>
<comment type="caution">
    <text evidence="3">The sequence shown here is derived from an EMBL/GenBank/DDBJ whole genome shotgun (WGS) entry which is preliminary data.</text>
</comment>
<protein>
    <submittedName>
        <fullName evidence="3">Oxidoreductase</fullName>
    </submittedName>
</protein>
<organism evidence="3 4">
    <name type="scientific">Ahrensia marina</name>
    <dbReference type="NCBI Taxonomy" id="1514904"/>
    <lineage>
        <taxon>Bacteria</taxon>
        <taxon>Pseudomonadati</taxon>
        <taxon>Pseudomonadota</taxon>
        <taxon>Alphaproteobacteria</taxon>
        <taxon>Hyphomicrobiales</taxon>
        <taxon>Ahrensiaceae</taxon>
        <taxon>Ahrensia</taxon>
    </lineage>
</organism>
<evidence type="ECO:0000313" key="3">
    <source>
        <dbReference type="EMBL" id="KPB02695.1"/>
    </source>
</evidence>
<name>A0A0N0E8S5_9HYPH</name>
<dbReference type="InterPro" id="IPR006076">
    <property type="entry name" value="FAD-dep_OxRdtase"/>
</dbReference>
<dbReference type="PANTHER" id="PTHR13847">
    <property type="entry name" value="SARCOSINE DEHYDROGENASE-RELATED"/>
    <property type="match status" value="1"/>
</dbReference>
<accession>A0A0N0E8S5</accession>
<dbReference type="RefSeq" id="WP_053997816.1">
    <property type="nucleotide sequence ID" value="NZ_JXMU01000002.1"/>
</dbReference>
<dbReference type="OrthoDB" id="9806601at2"/>
<feature type="domain" description="FAD dependent oxidoreductase" evidence="2">
    <location>
        <begin position="34"/>
        <end position="384"/>
    </location>
</feature>
<keyword evidence="4" id="KW-1185">Reference proteome</keyword>
<dbReference type="PANTHER" id="PTHR13847:SF281">
    <property type="entry name" value="FAD DEPENDENT OXIDOREDUCTASE DOMAIN-CONTAINING PROTEIN"/>
    <property type="match status" value="1"/>
</dbReference>